<comment type="similarity">
    <text evidence="2">Belongs to the GSP F family.</text>
</comment>
<keyword evidence="3" id="KW-1003">Cell membrane</keyword>
<dbReference type="Pfam" id="PF00482">
    <property type="entry name" value="T2SSF"/>
    <property type="match status" value="2"/>
</dbReference>
<feature type="domain" description="Type II secretion system protein GspF" evidence="10">
    <location>
        <begin position="307"/>
        <end position="429"/>
    </location>
</feature>
<feature type="domain" description="Type II secretion system protein GspF" evidence="10">
    <location>
        <begin position="104"/>
        <end position="227"/>
    </location>
</feature>
<comment type="caution">
    <text evidence="11">The sequence shown here is derived from an EMBL/GenBank/DDBJ whole genome shotgun (WGS) entry which is preliminary data.</text>
</comment>
<accession>A0A432W2N6</accession>
<name>A0A432W2N6_9GAMM</name>
<keyword evidence="4" id="KW-0997">Cell inner membrane</keyword>
<feature type="region of interest" description="Disordered" evidence="8">
    <location>
        <begin position="43"/>
        <end position="79"/>
    </location>
</feature>
<dbReference type="InterPro" id="IPR042094">
    <property type="entry name" value="T2SS_GspF_sf"/>
</dbReference>
<evidence type="ECO:0000256" key="2">
    <source>
        <dbReference type="ARBA" id="ARBA00005745"/>
    </source>
</evidence>
<evidence type="ECO:0000256" key="8">
    <source>
        <dbReference type="SAM" id="MobiDB-lite"/>
    </source>
</evidence>
<gene>
    <name evidence="11" type="ORF">CWE08_02120</name>
</gene>
<feature type="transmembrane region" description="Helical" evidence="9">
    <location>
        <begin position="206"/>
        <end position="226"/>
    </location>
</feature>
<dbReference type="PANTHER" id="PTHR30012">
    <property type="entry name" value="GENERAL SECRETION PATHWAY PROTEIN"/>
    <property type="match status" value="1"/>
</dbReference>
<dbReference type="FunFam" id="1.20.81.30:FF:000001">
    <property type="entry name" value="Type II secretion system protein F"/>
    <property type="match status" value="2"/>
</dbReference>
<dbReference type="PANTHER" id="PTHR30012:SF4">
    <property type="entry name" value="MSHA BIOGENESIS PROTEIN MSHG"/>
    <property type="match status" value="1"/>
</dbReference>
<dbReference type="InterPro" id="IPR018076">
    <property type="entry name" value="T2SS_GspF_dom"/>
</dbReference>
<dbReference type="AlphaFoldDB" id="A0A432W2N6"/>
<comment type="subcellular location">
    <subcellularLocation>
        <location evidence="1">Cell inner membrane</location>
        <topology evidence="1">Multi-pass membrane protein</topology>
    </subcellularLocation>
</comment>
<evidence type="ECO:0000259" key="10">
    <source>
        <dbReference type="Pfam" id="PF00482"/>
    </source>
</evidence>
<feature type="transmembrane region" description="Helical" evidence="9">
    <location>
        <begin position="410"/>
        <end position="431"/>
    </location>
</feature>
<keyword evidence="5 9" id="KW-0812">Transmembrane</keyword>
<protein>
    <submittedName>
        <fullName evidence="11">MSHA biogenesis protein MshG</fullName>
    </submittedName>
</protein>
<evidence type="ECO:0000256" key="3">
    <source>
        <dbReference type="ARBA" id="ARBA00022475"/>
    </source>
</evidence>
<evidence type="ECO:0000256" key="4">
    <source>
        <dbReference type="ARBA" id="ARBA00022519"/>
    </source>
</evidence>
<dbReference type="EMBL" id="PIPJ01000001">
    <property type="protein sequence ID" value="RUO23464.1"/>
    <property type="molecule type" value="Genomic_DNA"/>
</dbReference>
<evidence type="ECO:0000256" key="9">
    <source>
        <dbReference type="SAM" id="Phobius"/>
    </source>
</evidence>
<keyword evidence="6 9" id="KW-1133">Transmembrane helix</keyword>
<reference evidence="12" key="1">
    <citation type="journal article" date="2018" name="Front. Microbiol.">
        <title>Genome-Based Analysis Reveals the Taxonomy and Diversity of the Family Idiomarinaceae.</title>
        <authorList>
            <person name="Liu Y."/>
            <person name="Lai Q."/>
            <person name="Shao Z."/>
        </authorList>
    </citation>
    <scope>NUCLEOTIDE SEQUENCE [LARGE SCALE GENOMIC DNA]</scope>
    <source>
        <strain evidence="12">GBPy7</strain>
    </source>
</reference>
<keyword evidence="12" id="KW-1185">Reference proteome</keyword>
<dbReference type="PRINTS" id="PR00812">
    <property type="entry name" value="BCTERIALGSPF"/>
</dbReference>
<dbReference type="Proteomes" id="UP000288395">
    <property type="component" value="Unassembled WGS sequence"/>
</dbReference>
<feature type="transmembrane region" description="Helical" evidence="9">
    <location>
        <begin position="254"/>
        <end position="276"/>
    </location>
</feature>
<dbReference type="OrthoDB" id="9805682at2"/>
<organism evidence="11 12">
    <name type="scientific">Aliidiomarina iranensis</name>
    <dbReference type="NCBI Taxonomy" id="1434071"/>
    <lineage>
        <taxon>Bacteria</taxon>
        <taxon>Pseudomonadati</taxon>
        <taxon>Pseudomonadota</taxon>
        <taxon>Gammaproteobacteria</taxon>
        <taxon>Alteromonadales</taxon>
        <taxon>Idiomarinaceae</taxon>
        <taxon>Aliidiomarina</taxon>
    </lineage>
</organism>
<evidence type="ECO:0000256" key="7">
    <source>
        <dbReference type="ARBA" id="ARBA00023136"/>
    </source>
</evidence>
<dbReference type="GO" id="GO:0015628">
    <property type="term" value="P:protein secretion by the type II secretion system"/>
    <property type="evidence" value="ECO:0007669"/>
    <property type="project" value="TreeGrafter"/>
</dbReference>
<dbReference type="GO" id="GO:0005886">
    <property type="term" value="C:plasma membrane"/>
    <property type="evidence" value="ECO:0007669"/>
    <property type="project" value="UniProtKB-SubCell"/>
</dbReference>
<evidence type="ECO:0000256" key="5">
    <source>
        <dbReference type="ARBA" id="ARBA00022692"/>
    </source>
</evidence>
<dbReference type="RefSeq" id="WP_126765136.1">
    <property type="nucleotide sequence ID" value="NZ_PIPJ01000001.1"/>
</dbReference>
<evidence type="ECO:0000313" key="11">
    <source>
        <dbReference type="EMBL" id="RUO23464.1"/>
    </source>
</evidence>
<dbReference type="Gene3D" id="1.20.81.30">
    <property type="entry name" value="Type II secretion system (T2SS), domain F"/>
    <property type="match status" value="2"/>
</dbReference>
<evidence type="ECO:0000256" key="1">
    <source>
        <dbReference type="ARBA" id="ARBA00004429"/>
    </source>
</evidence>
<dbReference type="InterPro" id="IPR003004">
    <property type="entry name" value="GspF/PilC"/>
</dbReference>
<keyword evidence="7 9" id="KW-0472">Membrane</keyword>
<evidence type="ECO:0000313" key="12">
    <source>
        <dbReference type="Proteomes" id="UP000288395"/>
    </source>
</evidence>
<evidence type="ECO:0000256" key="6">
    <source>
        <dbReference type="ARBA" id="ARBA00022989"/>
    </source>
</evidence>
<sequence length="441" mass="48454">MAEFAYQGRNRAGKNVKGNLSGASANAVAETLIQQGITPLKIQPQAAKTERPKSAKAAKTRTAARAGAGGNAAGSKSSAGKAKASLTLPSFFQRSVPLPDLIMFIRQMYSLTKAGISMLRAIEGLAENATNRQLGDALKDICEQLERGRGLSTAMAEHPKVFPRLVVAVVHVGENTGRLEQSFAQLAVYLEGELDTRKRIKSATRYPIFVSIFLVLAVIVLNIFVIPQFSQMFASFDVELPLITRMLLASSSFFLNYTWLLILIIVGVIVGTIRWLKQPHARERWDGWKLKMPAVGDILERSLLARFCRSFSVMLNSGVPLTQALGLVSETLDNQYMSVRVGEMRKGIERGESLLRVSRNSTLFTPLVLQMVAVGEETGSLDDLLVEAAEYYEREVDYDLKNITARIEPIMISVVAVMVLFLALGIFLPMWEMMGAYGGGM</sequence>
<proteinExistence type="inferred from homology"/>